<sequence length="226" mass="25948">MEKGVRSVDDRVHRFQNALRKLLKPSEFDNSRNYWEKRYRRGGNSGAGSYNRLAEFKADVLNDFVAANNIESVIEFGSGDGAQLALARYPSYVGVDVSQTVIEATRHKFSADRSMSFLHTSEVTDADKADLALSLDVIYHLVEDDVFDAYMHRLFDAGIKFVIAYASNEDKAWSAPHVRHREFTRWVEANRADFVLTDRIPNAYPYSKKDPDNTSFADFYIFRRTH</sequence>
<dbReference type="InterPro" id="IPR029063">
    <property type="entry name" value="SAM-dependent_MTases_sf"/>
</dbReference>
<organism evidence="2 3">
    <name type="scientific">Mycolicibacterium aubagnense</name>
    <dbReference type="NCBI Taxonomy" id="319707"/>
    <lineage>
        <taxon>Bacteria</taxon>
        <taxon>Bacillati</taxon>
        <taxon>Actinomycetota</taxon>
        <taxon>Actinomycetes</taxon>
        <taxon>Mycobacteriales</taxon>
        <taxon>Mycobacteriaceae</taxon>
        <taxon>Mycolicibacterium</taxon>
    </lineage>
</organism>
<dbReference type="EMBL" id="AP022577">
    <property type="protein sequence ID" value="BBX82532.1"/>
    <property type="molecule type" value="Genomic_DNA"/>
</dbReference>
<keyword evidence="3" id="KW-1185">Reference proteome</keyword>
<name>A0ABN5YLF7_9MYCO</name>
<dbReference type="Gene3D" id="3.40.50.150">
    <property type="entry name" value="Vaccinia Virus protein VP39"/>
    <property type="match status" value="1"/>
</dbReference>
<evidence type="ECO:0000259" key="1">
    <source>
        <dbReference type="Pfam" id="PF08241"/>
    </source>
</evidence>
<dbReference type="Proteomes" id="UP000465609">
    <property type="component" value="Chromosome"/>
</dbReference>
<accession>A0ABN5YLF7</accession>
<reference evidence="2 3" key="1">
    <citation type="journal article" date="2019" name="Emerg. Microbes Infect.">
        <title>Comprehensive subspecies identification of 175 nontuberculous mycobacteria species based on 7547 genomic profiles.</title>
        <authorList>
            <person name="Matsumoto Y."/>
            <person name="Kinjo T."/>
            <person name="Motooka D."/>
            <person name="Nabeya D."/>
            <person name="Jung N."/>
            <person name="Uechi K."/>
            <person name="Horii T."/>
            <person name="Iida T."/>
            <person name="Fujita J."/>
            <person name="Nakamura S."/>
        </authorList>
    </citation>
    <scope>NUCLEOTIDE SEQUENCE [LARGE SCALE GENOMIC DNA]</scope>
    <source>
        <strain evidence="2 3">JCM 15296</strain>
    </source>
</reference>
<feature type="domain" description="Methyltransferase type 11" evidence="1">
    <location>
        <begin position="75"/>
        <end position="154"/>
    </location>
</feature>
<protein>
    <recommendedName>
        <fullName evidence="1">Methyltransferase type 11 domain-containing protein</fullName>
    </recommendedName>
</protein>
<dbReference type="Pfam" id="PF08241">
    <property type="entry name" value="Methyltransf_11"/>
    <property type="match status" value="1"/>
</dbReference>
<dbReference type="InterPro" id="IPR013216">
    <property type="entry name" value="Methyltransf_11"/>
</dbReference>
<gene>
    <name evidence="2" type="ORF">MAUB_04050</name>
</gene>
<dbReference type="SUPFAM" id="SSF53335">
    <property type="entry name" value="S-adenosyl-L-methionine-dependent methyltransferases"/>
    <property type="match status" value="1"/>
</dbReference>
<evidence type="ECO:0000313" key="3">
    <source>
        <dbReference type="Proteomes" id="UP000465609"/>
    </source>
</evidence>
<proteinExistence type="predicted"/>
<evidence type="ECO:0000313" key="2">
    <source>
        <dbReference type="EMBL" id="BBX82532.1"/>
    </source>
</evidence>